<evidence type="ECO:0000313" key="8">
    <source>
        <dbReference type="EMBL" id="KAL1872897.1"/>
    </source>
</evidence>
<feature type="transmembrane region" description="Helical" evidence="6">
    <location>
        <begin position="63"/>
        <end position="81"/>
    </location>
</feature>
<keyword evidence="3 6" id="KW-0812">Transmembrane</keyword>
<dbReference type="Gene3D" id="1.20.1250.20">
    <property type="entry name" value="MFS general substrate transporter like domains"/>
    <property type="match status" value="1"/>
</dbReference>
<feature type="transmembrane region" description="Helical" evidence="6">
    <location>
        <begin position="262"/>
        <end position="284"/>
    </location>
</feature>
<dbReference type="Proteomes" id="UP001583193">
    <property type="component" value="Unassembled WGS sequence"/>
</dbReference>
<sequence>MASCAFNFGYDVGNFSGVQGMQATTAGQFTLGRFISFGMTGMTIVVVPVYLGEISPKSLRGMMTATLQLMIVFGQVVASLVNFGTQHITSDKGWQISVGLQFITLVILLVLLSKDRLEEAKETYCKIHKKRVTDQEIDFEIEALQYANSIHGKGSWAEVFDKPNKMRATVAIIAMFGQQITVQAFQSQYSVIFYQQQGFTSQAFLFGVLGNIVGLFCLIITLFIVDSATFTLCRVPHGVFLFIIGGVSTVPHPNQGEKHAMVASLILYSAAYYTSWAPVSYIVVSEAAASRVKEKTNLLASVISILTTFITSFTIPYLLSPPYAALGGKIGFIYGSICFAMVVVAWFLIPELKGRSLEEVDQLFISGESLWKFGKVRTKPVEQIYSEEVGNDSKDTTRSEHIKE</sequence>
<keyword evidence="4 6" id="KW-1133">Transmembrane helix</keyword>
<accession>A0ABR3XAB4</accession>
<feature type="transmembrane region" description="Helical" evidence="6">
    <location>
        <begin position="93"/>
        <end position="112"/>
    </location>
</feature>
<feature type="transmembrane region" description="Helical" evidence="6">
    <location>
        <begin position="31"/>
        <end position="51"/>
    </location>
</feature>
<comment type="subcellular location">
    <subcellularLocation>
        <location evidence="1">Membrane</location>
        <topology evidence="1">Multi-pass membrane protein</topology>
    </subcellularLocation>
</comment>
<name>A0ABR3XAB4_9EURO</name>
<comment type="similarity">
    <text evidence="2">Belongs to the major facilitator superfamily. Sugar transporter (TC 2.A.1.1) family.</text>
</comment>
<dbReference type="PROSITE" id="PS50850">
    <property type="entry name" value="MFS"/>
    <property type="match status" value="1"/>
</dbReference>
<evidence type="ECO:0000259" key="7">
    <source>
        <dbReference type="PROSITE" id="PS50850"/>
    </source>
</evidence>
<organism evidence="8 9">
    <name type="scientific">Paecilomyces lecythidis</name>
    <dbReference type="NCBI Taxonomy" id="3004212"/>
    <lineage>
        <taxon>Eukaryota</taxon>
        <taxon>Fungi</taxon>
        <taxon>Dikarya</taxon>
        <taxon>Ascomycota</taxon>
        <taxon>Pezizomycotina</taxon>
        <taxon>Eurotiomycetes</taxon>
        <taxon>Eurotiomycetidae</taxon>
        <taxon>Eurotiales</taxon>
        <taxon>Thermoascaceae</taxon>
        <taxon>Paecilomyces</taxon>
    </lineage>
</organism>
<proteinExistence type="inferred from homology"/>
<feature type="transmembrane region" description="Helical" evidence="6">
    <location>
        <begin position="232"/>
        <end position="250"/>
    </location>
</feature>
<reference evidence="8 9" key="1">
    <citation type="journal article" date="2024" name="IMA Fungus">
        <title>IMA Genome - F19 : A genome assembly and annotation guide to empower mycologists, including annotated draft genome sequences of Ceratocystis pirilliformis, Diaporthe australafricana, Fusarium ophioides, Paecilomyces lecythidis, and Sporothrix stenoceras.</title>
        <authorList>
            <person name="Aylward J."/>
            <person name="Wilson A.M."/>
            <person name="Visagie C.M."/>
            <person name="Spraker J."/>
            <person name="Barnes I."/>
            <person name="Buitendag C."/>
            <person name="Ceriani C."/>
            <person name="Del Mar Angel L."/>
            <person name="du Plessis D."/>
            <person name="Fuchs T."/>
            <person name="Gasser K."/>
            <person name="Kramer D."/>
            <person name="Li W."/>
            <person name="Munsamy K."/>
            <person name="Piso A."/>
            <person name="Price J.L."/>
            <person name="Sonnekus B."/>
            <person name="Thomas C."/>
            <person name="van der Nest A."/>
            <person name="van Dijk A."/>
            <person name="van Heerden A."/>
            <person name="van Vuuren N."/>
            <person name="Yilmaz N."/>
            <person name="Duong T.A."/>
            <person name="van der Merwe N.A."/>
            <person name="Wingfield M.J."/>
            <person name="Wingfield B.D."/>
        </authorList>
    </citation>
    <scope>NUCLEOTIDE SEQUENCE [LARGE SCALE GENOMIC DNA]</scope>
    <source>
        <strain evidence="8 9">CMW 18167</strain>
    </source>
</reference>
<dbReference type="InterPro" id="IPR036259">
    <property type="entry name" value="MFS_trans_sf"/>
</dbReference>
<dbReference type="PANTHER" id="PTHR48022">
    <property type="entry name" value="PLASTIDIC GLUCOSE TRANSPORTER 4"/>
    <property type="match status" value="1"/>
</dbReference>
<feature type="transmembrane region" description="Helical" evidence="6">
    <location>
        <begin position="331"/>
        <end position="349"/>
    </location>
</feature>
<feature type="transmembrane region" description="Helical" evidence="6">
    <location>
        <begin position="296"/>
        <end position="319"/>
    </location>
</feature>
<evidence type="ECO:0000256" key="4">
    <source>
        <dbReference type="ARBA" id="ARBA00022989"/>
    </source>
</evidence>
<dbReference type="SUPFAM" id="SSF103473">
    <property type="entry name" value="MFS general substrate transporter"/>
    <property type="match status" value="1"/>
</dbReference>
<feature type="transmembrane region" description="Helical" evidence="6">
    <location>
        <begin position="205"/>
        <end position="225"/>
    </location>
</feature>
<evidence type="ECO:0000256" key="2">
    <source>
        <dbReference type="ARBA" id="ARBA00010992"/>
    </source>
</evidence>
<dbReference type="InterPro" id="IPR050360">
    <property type="entry name" value="MFS_Sugar_Transporters"/>
</dbReference>
<dbReference type="EMBL" id="JAVDPF010000023">
    <property type="protein sequence ID" value="KAL1872897.1"/>
    <property type="molecule type" value="Genomic_DNA"/>
</dbReference>
<dbReference type="PANTHER" id="PTHR48022:SF77">
    <property type="entry name" value="MAJOR FACILITATOR SUPERFAMILY (MFS) PROFILE DOMAIN-CONTAINING PROTEIN"/>
    <property type="match status" value="1"/>
</dbReference>
<feature type="domain" description="Major facilitator superfamily (MFS) profile" evidence="7">
    <location>
        <begin position="1"/>
        <end position="353"/>
    </location>
</feature>
<dbReference type="InterPro" id="IPR005828">
    <property type="entry name" value="MFS_sugar_transport-like"/>
</dbReference>
<gene>
    <name evidence="8" type="ORF">Plec18167_006547</name>
</gene>
<evidence type="ECO:0000313" key="9">
    <source>
        <dbReference type="Proteomes" id="UP001583193"/>
    </source>
</evidence>
<dbReference type="InterPro" id="IPR020846">
    <property type="entry name" value="MFS_dom"/>
</dbReference>
<evidence type="ECO:0000256" key="3">
    <source>
        <dbReference type="ARBA" id="ARBA00022692"/>
    </source>
</evidence>
<keyword evidence="9" id="KW-1185">Reference proteome</keyword>
<dbReference type="Pfam" id="PF00083">
    <property type="entry name" value="Sugar_tr"/>
    <property type="match status" value="1"/>
</dbReference>
<evidence type="ECO:0000256" key="1">
    <source>
        <dbReference type="ARBA" id="ARBA00004141"/>
    </source>
</evidence>
<keyword evidence="5 6" id="KW-0472">Membrane</keyword>
<protein>
    <recommendedName>
        <fullName evidence="7">Major facilitator superfamily (MFS) profile domain-containing protein</fullName>
    </recommendedName>
</protein>
<evidence type="ECO:0000256" key="5">
    <source>
        <dbReference type="ARBA" id="ARBA00023136"/>
    </source>
</evidence>
<comment type="caution">
    <text evidence="8">The sequence shown here is derived from an EMBL/GenBank/DDBJ whole genome shotgun (WGS) entry which is preliminary data.</text>
</comment>
<evidence type="ECO:0000256" key="6">
    <source>
        <dbReference type="SAM" id="Phobius"/>
    </source>
</evidence>